<keyword evidence="1" id="KW-0378">Hydrolase</keyword>
<dbReference type="RefSeq" id="WP_034316413.1">
    <property type="nucleotide sequence ID" value="NZ_JFBM01000026.1"/>
</dbReference>
<comment type="caution">
    <text evidence="2">The sequence shown here is derived from an EMBL/GenBank/DDBJ whole genome shotgun (WGS) entry which is preliminary data.</text>
</comment>
<evidence type="ECO:0000313" key="3">
    <source>
        <dbReference type="Proteomes" id="UP000256220"/>
    </source>
</evidence>
<sequence>MRSWLAGLSAVVTALAISAGVIVLTWIPPEPAAIPVVEPAVMPGEDGAPLALPADSAKRGQRPGTIRLPEGGSAKLVRSEVTSQGVLPIPRGLGDAAWWGARLGAEAGTSLISGHVNWGGVKGPFDELWRMREGQEVAVSDAAGGIWVYRVREVVTVHKNDLPAQAAKLFAQSGPHRLVLVTCGGDYLGGTDGYRDNRVIVATPVSGPPA</sequence>
<protein>
    <submittedName>
        <fullName evidence="2">Sortase</fullName>
    </submittedName>
</protein>
<dbReference type="GO" id="GO:0016787">
    <property type="term" value="F:hydrolase activity"/>
    <property type="evidence" value="ECO:0007669"/>
    <property type="project" value="UniProtKB-KW"/>
</dbReference>
<dbReference type="InterPro" id="IPR023365">
    <property type="entry name" value="Sortase_dom-sf"/>
</dbReference>
<dbReference type="EMBL" id="JFBM01000026">
    <property type="protein sequence ID" value="KFU78281.1"/>
    <property type="molecule type" value="Genomic_DNA"/>
</dbReference>
<dbReference type="SUPFAM" id="SSF63817">
    <property type="entry name" value="Sortase"/>
    <property type="match status" value="1"/>
</dbReference>
<organism evidence="2 3">
    <name type="scientific">Amycolatopsis lurida NRRL 2430</name>
    <dbReference type="NCBI Taxonomy" id="1460371"/>
    <lineage>
        <taxon>Bacteria</taxon>
        <taxon>Bacillati</taxon>
        <taxon>Actinomycetota</taxon>
        <taxon>Actinomycetes</taxon>
        <taxon>Pseudonocardiales</taxon>
        <taxon>Pseudonocardiaceae</taxon>
        <taxon>Amycolatopsis</taxon>
    </lineage>
</organism>
<evidence type="ECO:0000313" key="2">
    <source>
        <dbReference type="EMBL" id="KFU78281.1"/>
    </source>
</evidence>
<dbReference type="Proteomes" id="UP000256220">
    <property type="component" value="Unassembled WGS sequence"/>
</dbReference>
<keyword evidence="3" id="KW-1185">Reference proteome</keyword>
<dbReference type="InterPro" id="IPR005754">
    <property type="entry name" value="Sortase"/>
</dbReference>
<dbReference type="AlphaFoldDB" id="A0A2P2FNI1"/>
<dbReference type="CDD" id="cd05829">
    <property type="entry name" value="Sortase_F"/>
    <property type="match status" value="1"/>
</dbReference>
<reference evidence="2 3" key="1">
    <citation type="journal article" date="2014" name="Genome Announc.">
        <title>Draft Genome Sequence of Amycolatopsis lurida NRRL 2430, Producer of the Glycopeptide Family Antibiotic Ristocetin.</title>
        <authorList>
            <person name="Kwun M.J."/>
            <person name="Hong H.J."/>
        </authorList>
    </citation>
    <scope>NUCLEOTIDE SEQUENCE [LARGE SCALE GENOMIC DNA]</scope>
    <source>
        <strain evidence="2 3">NRRL 2430</strain>
    </source>
</reference>
<dbReference type="Pfam" id="PF04203">
    <property type="entry name" value="Sortase"/>
    <property type="match status" value="1"/>
</dbReference>
<name>A0A2P2FNI1_AMYLU</name>
<dbReference type="InterPro" id="IPR042001">
    <property type="entry name" value="Sortase_F"/>
</dbReference>
<accession>A0A2P2FNI1</accession>
<gene>
    <name evidence="2" type="ORF">BB31_26930</name>
</gene>
<evidence type="ECO:0000256" key="1">
    <source>
        <dbReference type="ARBA" id="ARBA00022801"/>
    </source>
</evidence>
<proteinExistence type="predicted"/>
<dbReference type="Gene3D" id="2.40.260.10">
    <property type="entry name" value="Sortase"/>
    <property type="match status" value="1"/>
</dbReference>